<evidence type="ECO:0000256" key="4">
    <source>
        <dbReference type="ARBA" id="ARBA00022597"/>
    </source>
</evidence>
<comment type="subcellular location">
    <subcellularLocation>
        <location evidence="1">Cytoplasm</location>
    </subcellularLocation>
</comment>
<dbReference type="RefSeq" id="WP_179925701.1">
    <property type="nucleotide sequence ID" value="NZ_JACBXX010000160.1"/>
</dbReference>
<evidence type="ECO:0000256" key="7">
    <source>
        <dbReference type="ARBA" id="ARBA00022777"/>
    </source>
</evidence>
<evidence type="ECO:0000313" key="10">
    <source>
        <dbReference type="Proteomes" id="UP000589521"/>
    </source>
</evidence>
<dbReference type="GO" id="GO:0016301">
    <property type="term" value="F:kinase activity"/>
    <property type="evidence" value="ECO:0007669"/>
    <property type="project" value="UniProtKB-KW"/>
</dbReference>
<dbReference type="InterPro" id="IPR036667">
    <property type="entry name" value="PTS_IIB_sorbose-sp_sf"/>
</dbReference>
<dbReference type="EMBL" id="JACBXX010000160">
    <property type="protein sequence ID" value="NYS97054.1"/>
    <property type="molecule type" value="Genomic_DNA"/>
</dbReference>
<evidence type="ECO:0000256" key="3">
    <source>
        <dbReference type="ARBA" id="ARBA00022490"/>
    </source>
</evidence>
<sequence length="176" mass="19326">MAIIATRIDGRLIHGQVANLWTTKLDISRIMVIDDEVAQNDIEKAGLKLAVPPGVRLSVLPVAKAAANIQAGKYNSQRLMIVARKPDRFLELVEHGVALEELNVGNMSQSDETRSITRSVNVTDKDVEDFKQLHAKGVKLYHQMVPNDGAEDFMALLNKMVANLTVNPLCGLPNFG</sequence>
<feature type="domain" description="PTS EIIB type-4" evidence="8">
    <location>
        <begin position="1"/>
        <end position="164"/>
    </location>
</feature>
<evidence type="ECO:0000256" key="5">
    <source>
        <dbReference type="ARBA" id="ARBA00022679"/>
    </source>
</evidence>
<dbReference type="Proteomes" id="UP000589521">
    <property type="component" value="Unassembled WGS sequence"/>
</dbReference>
<dbReference type="SUPFAM" id="SSF52728">
    <property type="entry name" value="PTS IIb component"/>
    <property type="match status" value="1"/>
</dbReference>
<keyword evidence="6" id="KW-0598">Phosphotransferase system</keyword>
<keyword evidence="7" id="KW-0418">Kinase</keyword>
<organism evidence="9 10">
    <name type="scientific">Streptococcus danieliae</name>
    <dbReference type="NCBI Taxonomy" id="747656"/>
    <lineage>
        <taxon>Bacteria</taxon>
        <taxon>Bacillati</taxon>
        <taxon>Bacillota</taxon>
        <taxon>Bacilli</taxon>
        <taxon>Lactobacillales</taxon>
        <taxon>Streptococcaceae</taxon>
        <taxon>Streptococcus</taxon>
    </lineage>
</organism>
<evidence type="ECO:0000256" key="6">
    <source>
        <dbReference type="ARBA" id="ARBA00022683"/>
    </source>
</evidence>
<dbReference type="CDD" id="cd00001">
    <property type="entry name" value="PTS_IIB_man"/>
    <property type="match status" value="1"/>
</dbReference>
<protein>
    <submittedName>
        <fullName evidence="9">PTS sugar transporter subunit IIB</fullName>
    </submittedName>
</protein>
<dbReference type="AlphaFoldDB" id="A0A7Z0S5B6"/>
<dbReference type="Pfam" id="PF03830">
    <property type="entry name" value="PTSIIB_sorb"/>
    <property type="match status" value="1"/>
</dbReference>
<dbReference type="GO" id="GO:0009401">
    <property type="term" value="P:phosphoenolpyruvate-dependent sugar phosphotransferase system"/>
    <property type="evidence" value="ECO:0007669"/>
    <property type="project" value="UniProtKB-KW"/>
</dbReference>
<keyword evidence="4 9" id="KW-0762">Sugar transport</keyword>
<keyword evidence="2" id="KW-0813">Transport</keyword>
<proteinExistence type="predicted"/>
<evidence type="ECO:0000313" key="9">
    <source>
        <dbReference type="EMBL" id="NYS97054.1"/>
    </source>
</evidence>
<comment type="caution">
    <text evidence="9">The sequence shown here is derived from an EMBL/GenBank/DDBJ whole genome shotgun (WGS) entry which is preliminary data.</text>
</comment>
<reference evidence="9 10" key="1">
    <citation type="submission" date="2020-07" db="EMBL/GenBank/DDBJ databases">
        <title>MOT database genomes.</title>
        <authorList>
            <person name="Joseph S."/>
            <person name="Aduse-Opoku J."/>
            <person name="Hashim A."/>
            <person name="Wade W."/>
            <person name="Curtis M."/>
        </authorList>
    </citation>
    <scope>NUCLEOTIDE SEQUENCE [LARGE SCALE GENOMIC DNA]</scope>
    <source>
        <strain evidence="9 10">STR</strain>
    </source>
</reference>
<evidence type="ECO:0000259" key="8">
    <source>
        <dbReference type="PROSITE" id="PS51101"/>
    </source>
</evidence>
<dbReference type="GO" id="GO:0005737">
    <property type="term" value="C:cytoplasm"/>
    <property type="evidence" value="ECO:0007669"/>
    <property type="project" value="UniProtKB-SubCell"/>
</dbReference>
<keyword evidence="3" id="KW-0963">Cytoplasm</keyword>
<keyword evidence="5" id="KW-0808">Transferase</keyword>
<dbReference type="Gene3D" id="3.40.35.10">
    <property type="entry name" value="Phosphotransferase system, sorbose subfamily IIB component"/>
    <property type="match status" value="1"/>
</dbReference>
<evidence type="ECO:0000256" key="1">
    <source>
        <dbReference type="ARBA" id="ARBA00004496"/>
    </source>
</evidence>
<gene>
    <name evidence="9" type="ORF">HZY94_07700</name>
</gene>
<name>A0A7Z0S5B6_9STRE</name>
<evidence type="ECO:0000256" key="2">
    <source>
        <dbReference type="ARBA" id="ARBA00022448"/>
    </source>
</evidence>
<dbReference type="InterPro" id="IPR004720">
    <property type="entry name" value="PTS_IIB_sorbose-sp"/>
</dbReference>
<accession>A0A7Z0S5B6</accession>
<dbReference type="GO" id="GO:0008982">
    <property type="term" value="F:protein-N(PI)-phosphohistidine-sugar phosphotransferase activity"/>
    <property type="evidence" value="ECO:0007669"/>
    <property type="project" value="InterPro"/>
</dbReference>
<dbReference type="PROSITE" id="PS51101">
    <property type="entry name" value="PTS_EIIB_TYPE_4"/>
    <property type="match status" value="1"/>
</dbReference>